<name>A0A1D6IU38_MAIZE</name>
<evidence type="ECO:0000313" key="1">
    <source>
        <dbReference type="EMBL" id="AQK39558.1"/>
    </source>
</evidence>
<reference evidence="1" key="1">
    <citation type="submission" date="2015-12" db="EMBL/GenBank/DDBJ databases">
        <title>Update maize B73 reference genome by single molecule sequencing technologies.</title>
        <authorList>
            <consortium name="Maize Genome Sequencing Project"/>
            <person name="Ware D."/>
        </authorList>
    </citation>
    <scope>NUCLEOTIDE SEQUENCE</scope>
    <source>
        <tissue evidence="1">Seedling</tissue>
    </source>
</reference>
<sequence>MLLLSGYPMLKLVKFLLLTSKERDHIGWLWSRTRML</sequence>
<dbReference type="AlphaFoldDB" id="A0A1D6IU38"/>
<organism evidence="1">
    <name type="scientific">Zea mays</name>
    <name type="common">Maize</name>
    <dbReference type="NCBI Taxonomy" id="4577"/>
    <lineage>
        <taxon>Eukaryota</taxon>
        <taxon>Viridiplantae</taxon>
        <taxon>Streptophyta</taxon>
        <taxon>Embryophyta</taxon>
        <taxon>Tracheophyta</taxon>
        <taxon>Spermatophyta</taxon>
        <taxon>Magnoliopsida</taxon>
        <taxon>Liliopsida</taxon>
        <taxon>Poales</taxon>
        <taxon>Poaceae</taxon>
        <taxon>PACMAD clade</taxon>
        <taxon>Panicoideae</taxon>
        <taxon>Andropogonodae</taxon>
        <taxon>Andropogoneae</taxon>
        <taxon>Tripsacinae</taxon>
        <taxon>Zea</taxon>
    </lineage>
</organism>
<dbReference type="InParanoid" id="A0A1D6IU38"/>
<dbReference type="EMBL" id="CM000786">
    <property type="protein sequence ID" value="AQK39558.1"/>
    <property type="molecule type" value="Genomic_DNA"/>
</dbReference>
<proteinExistence type="predicted"/>
<protein>
    <submittedName>
        <fullName evidence="1">Uncharacterized protein</fullName>
    </submittedName>
</protein>
<gene>
    <name evidence="1" type="ORF">ZEAMMB73_Zm00001d023555</name>
</gene>
<accession>A0A1D6IU38</accession>